<protein>
    <submittedName>
        <fullName evidence="4">Carbohydrate kinase family protein</fullName>
    </submittedName>
</protein>
<dbReference type="InterPro" id="IPR011611">
    <property type="entry name" value="PfkB_dom"/>
</dbReference>
<reference evidence="4 5" key="1">
    <citation type="submission" date="2021-01" db="EMBL/GenBank/DDBJ databases">
        <title>Carboxyliciviraga sp.nov., isolated from coastal sediments.</title>
        <authorList>
            <person name="Lu D."/>
            <person name="Zhang T."/>
        </authorList>
    </citation>
    <scope>NUCLEOTIDE SEQUENCE [LARGE SCALE GENOMIC DNA]</scope>
    <source>
        <strain evidence="4 5">N1Y132</strain>
    </source>
</reference>
<dbReference type="PANTHER" id="PTHR10584">
    <property type="entry name" value="SUGAR KINASE"/>
    <property type="match status" value="1"/>
</dbReference>
<evidence type="ECO:0000259" key="3">
    <source>
        <dbReference type="Pfam" id="PF00294"/>
    </source>
</evidence>
<accession>A0ABS1HQC0</accession>
<gene>
    <name evidence="4" type="ORF">JIV24_21250</name>
</gene>
<name>A0ABS1HQC0_9BACT</name>
<organism evidence="4 5">
    <name type="scientific">Carboxylicivirga marina</name>
    <dbReference type="NCBI Taxonomy" id="2800988"/>
    <lineage>
        <taxon>Bacteria</taxon>
        <taxon>Pseudomonadati</taxon>
        <taxon>Bacteroidota</taxon>
        <taxon>Bacteroidia</taxon>
        <taxon>Marinilabiliales</taxon>
        <taxon>Marinilabiliaceae</taxon>
        <taxon>Carboxylicivirga</taxon>
    </lineage>
</organism>
<keyword evidence="2 4" id="KW-0418">Kinase</keyword>
<dbReference type="Pfam" id="PF00294">
    <property type="entry name" value="PfkB"/>
    <property type="match status" value="1"/>
</dbReference>
<dbReference type="InterPro" id="IPR029056">
    <property type="entry name" value="Ribokinase-like"/>
</dbReference>
<dbReference type="SUPFAM" id="SSF53613">
    <property type="entry name" value="Ribokinase-like"/>
    <property type="match status" value="1"/>
</dbReference>
<evidence type="ECO:0000256" key="1">
    <source>
        <dbReference type="ARBA" id="ARBA00022679"/>
    </source>
</evidence>
<dbReference type="GO" id="GO:0016301">
    <property type="term" value="F:kinase activity"/>
    <property type="evidence" value="ECO:0007669"/>
    <property type="project" value="UniProtKB-KW"/>
</dbReference>
<dbReference type="Gene3D" id="3.40.1190.20">
    <property type="match status" value="1"/>
</dbReference>
<dbReference type="EMBL" id="JAENRR010000100">
    <property type="protein sequence ID" value="MBK3519879.1"/>
    <property type="molecule type" value="Genomic_DNA"/>
</dbReference>
<evidence type="ECO:0000313" key="5">
    <source>
        <dbReference type="Proteomes" id="UP000605676"/>
    </source>
</evidence>
<feature type="domain" description="Carbohydrate kinase PfkB" evidence="3">
    <location>
        <begin position="5"/>
        <end position="294"/>
    </location>
</feature>
<evidence type="ECO:0000256" key="2">
    <source>
        <dbReference type="ARBA" id="ARBA00022777"/>
    </source>
</evidence>
<comment type="caution">
    <text evidence="4">The sequence shown here is derived from an EMBL/GenBank/DDBJ whole genome shotgun (WGS) entry which is preliminary data.</text>
</comment>
<proteinExistence type="predicted"/>
<keyword evidence="5" id="KW-1185">Reference proteome</keyword>
<dbReference type="RefSeq" id="WP_200467098.1">
    <property type="nucleotide sequence ID" value="NZ_JAENRR010000100.1"/>
</dbReference>
<evidence type="ECO:0000313" key="4">
    <source>
        <dbReference type="EMBL" id="MBK3519879.1"/>
    </source>
</evidence>
<dbReference type="Proteomes" id="UP000605676">
    <property type="component" value="Unassembled WGS sequence"/>
</dbReference>
<keyword evidence="1" id="KW-0808">Transferase</keyword>
<dbReference type="PANTHER" id="PTHR10584:SF166">
    <property type="entry name" value="RIBOKINASE"/>
    <property type="match status" value="1"/>
</dbReference>
<sequence>MSKFDIVIAGDCNIDLIFNEFHKLPDFGTEVLANQFEITLGSSAGIVAAHMASLGAKVAYVAAIGNDNFGQIFKSTIESHGVCTDYMIEKDDLKTGVTVVMAQKEERANITHSGAMASLTHDDLPWELIKTTPFFHLSNPYVLPNYRDSLPKLYKRIKSYGVRTSLDPQWDVDEKWDTDLKLLLPYLDYFLPNENELELLLSGNNININNLKQFISNAIICTCGNKGSKYITKHNTEEFASYLNEKPVDCIGAGDAFTAAFLTALTENKNINDAIAMAGKNGALSTTVAGGQVPYVSRSDFEERLFKFTHNQ</sequence>